<dbReference type="RefSeq" id="WP_014623870.1">
    <property type="nucleotide sequence ID" value="NC_017583.1"/>
</dbReference>
<evidence type="ECO:0000259" key="1">
    <source>
        <dbReference type="PROSITE" id="PS51918"/>
    </source>
</evidence>
<dbReference type="CDD" id="cd01335">
    <property type="entry name" value="Radical_SAM"/>
    <property type="match status" value="1"/>
</dbReference>
<feature type="domain" description="Radical SAM core" evidence="1">
    <location>
        <begin position="70"/>
        <end position="307"/>
    </location>
</feature>
<dbReference type="KEGG" id="stq:Spith_0180"/>
<dbReference type="GO" id="GO:0003913">
    <property type="term" value="F:DNA photolyase activity"/>
    <property type="evidence" value="ECO:0007669"/>
    <property type="project" value="TreeGrafter"/>
</dbReference>
<dbReference type="PROSITE" id="PS51918">
    <property type="entry name" value="RADICAL_SAM"/>
    <property type="match status" value="1"/>
</dbReference>
<dbReference type="EMBL" id="CP002903">
    <property type="protein sequence ID" value="AEJ60467.1"/>
    <property type="molecule type" value="Genomic_DNA"/>
</dbReference>
<dbReference type="PANTHER" id="PTHR37822:SF2">
    <property type="entry name" value="SPORE PHOTOPRODUCT LYASE"/>
    <property type="match status" value="1"/>
</dbReference>
<protein>
    <submittedName>
        <fullName evidence="2">Radical SAM domain protein</fullName>
    </submittedName>
</protein>
<keyword evidence="3" id="KW-1185">Reference proteome</keyword>
<name>G0GCP8_WINT7</name>
<dbReference type="SFLD" id="SFLDS00029">
    <property type="entry name" value="Radical_SAM"/>
    <property type="match status" value="1"/>
</dbReference>
<dbReference type="InterPro" id="IPR049539">
    <property type="entry name" value="SPL"/>
</dbReference>
<proteinExistence type="predicted"/>
<dbReference type="AlphaFoldDB" id="G0GCP8"/>
<organism evidence="2 3">
    <name type="scientific">Winmispira thermophila (strain ATCC 700085 / DSM 6578 / Z-1203)</name>
    <name type="common">Spirochaeta thermophila</name>
    <dbReference type="NCBI Taxonomy" id="869211"/>
    <lineage>
        <taxon>Bacteria</taxon>
        <taxon>Pseudomonadati</taxon>
        <taxon>Spirochaetota</taxon>
        <taxon>Spirochaetia</taxon>
        <taxon>Winmispirales</taxon>
        <taxon>Winmispiraceae</taxon>
        <taxon>Winmispira</taxon>
    </lineage>
</organism>
<dbReference type="Pfam" id="PF20903">
    <property type="entry name" value="SPL"/>
    <property type="match status" value="1"/>
</dbReference>
<dbReference type="Gene3D" id="3.80.30.30">
    <property type="match status" value="1"/>
</dbReference>
<sequence length="362" mass="40613">MSSFRSLAEIAHVYVERDALSLPAVERARESLAGASWHVVEGKEEMPPEDLNSRTLFLTRPKGRIVGRCPGSRGHVCCNYLTVDLYVGCPLGCSYCVMKGYLNFSPLVVHVDPRPAVEELVRLAETHPDRPIRVGTGEVGDSLFLDPVFRLSEEFIRALAPYPHVSFEVKTKTASVDHLLGVAPKGRAVVGFSLNPPRVVAEEEGAAAPLEERLEAAKKVLDAGFRLSLHFDPIFRFPGWEDAYARVVGALAPFPADGIAWVSLGTIRYLPALKERMSGRPYLYDEFVLSRDGKFRYLQAMRVEVYRYMKDLITGIWPGTPVYLCMESAAVWYRVFGTLPRKIPELWAIFERVALSGERRKR</sequence>
<dbReference type="PANTHER" id="PTHR37822">
    <property type="entry name" value="SPORE PHOTOPRODUCT LYASE-RELATED"/>
    <property type="match status" value="1"/>
</dbReference>
<evidence type="ECO:0000313" key="3">
    <source>
        <dbReference type="Proteomes" id="UP000007254"/>
    </source>
</evidence>
<dbReference type="SUPFAM" id="SSF102114">
    <property type="entry name" value="Radical SAM enzymes"/>
    <property type="match status" value="1"/>
</dbReference>
<dbReference type="GO" id="GO:0042601">
    <property type="term" value="C:endospore-forming forespore"/>
    <property type="evidence" value="ECO:0007669"/>
    <property type="project" value="TreeGrafter"/>
</dbReference>
<dbReference type="STRING" id="869211.Spith_0180"/>
<dbReference type="OrthoDB" id="368646at2"/>
<dbReference type="GO" id="GO:1904047">
    <property type="term" value="F:S-adenosyl-L-methionine binding"/>
    <property type="evidence" value="ECO:0007669"/>
    <property type="project" value="TreeGrafter"/>
</dbReference>
<dbReference type="InterPro" id="IPR007197">
    <property type="entry name" value="rSAM"/>
</dbReference>
<dbReference type="Gene3D" id="3.40.50.12110">
    <property type="match status" value="1"/>
</dbReference>
<evidence type="ECO:0000313" key="2">
    <source>
        <dbReference type="EMBL" id="AEJ60467.1"/>
    </source>
</evidence>
<dbReference type="InterPro" id="IPR058240">
    <property type="entry name" value="rSAM_sf"/>
</dbReference>
<gene>
    <name evidence="2" type="ordered locus">Spith_0180</name>
</gene>
<reference evidence="2 3" key="1">
    <citation type="submission" date="2011-06" db="EMBL/GenBank/DDBJ databases">
        <title>The complete genome of Spirochaeta thermophila DSM 6578.</title>
        <authorList>
            <consortium name="US DOE Joint Genome Institute (JGI-PGF)"/>
            <person name="Lucas S."/>
            <person name="Lapidus A."/>
            <person name="Bruce D."/>
            <person name="Goodwin L."/>
            <person name="Pitluck S."/>
            <person name="Peters L."/>
            <person name="Kyrpides N."/>
            <person name="Mavromatis K."/>
            <person name="Ivanova N."/>
            <person name="Mikailova N."/>
            <person name="Pagani I."/>
            <person name="Chertkov O."/>
            <person name="Detter J.C."/>
            <person name="Tapia R."/>
            <person name="Han C."/>
            <person name="Land M."/>
            <person name="Hauser L."/>
            <person name="Markowitz V."/>
            <person name="Cheng J.-F."/>
            <person name="Hugenholtz P."/>
            <person name="Woyke T."/>
            <person name="Wu D."/>
            <person name="Spring S."/>
            <person name="Merkhoffer B."/>
            <person name="Schneider S."/>
            <person name="Klenk H.-P."/>
            <person name="Eisen J.A."/>
        </authorList>
    </citation>
    <scope>NUCLEOTIDE SEQUENCE [LARGE SCALE GENOMIC DNA]</scope>
    <source>
        <strain evidence="3">ATCC 700085 / DSM 6578 / Z-1203</strain>
    </source>
</reference>
<dbReference type="Proteomes" id="UP000007254">
    <property type="component" value="Chromosome"/>
</dbReference>
<dbReference type="GO" id="GO:0051539">
    <property type="term" value="F:4 iron, 4 sulfur cluster binding"/>
    <property type="evidence" value="ECO:0007669"/>
    <property type="project" value="TreeGrafter"/>
</dbReference>
<dbReference type="HOGENOM" id="CLU_030330_0_0_12"/>
<accession>G0GCP8</accession>